<feature type="transmembrane region" description="Helical" evidence="1">
    <location>
        <begin position="7"/>
        <end position="30"/>
    </location>
</feature>
<keyword evidence="1" id="KW-0472">Membrane</keyword>
<sequence length="77" mass="8760">MIKLPNIIFALVMGFLMSLSITLATTFVRVGLAENFLWVWFEVWSVAYPVAIVCILIYRPLASKISTEIIQRLGLEK</sequence>
<reference evidence="2" key="1">
    <citation type="submission" date="2008-03" db="EMBL/GenBank/DDBJ databases">
        <title>Complete sequence of Polynucleobacter necessarius STIR1.</title>
        <authorList>
            <consortium name="US DOE Joint Genome Institute"/>
            <person name="Copeland A."/>
            <person name="Lucas S."/>
            <person name="Lapidus A."/>
            <person name="Barry K."/>
            <person name="Detter J.C."/>
            <person name="Glavina del Rio T."/>
            <person name="Hammon N."/>
            <person name="Israni S."/>
            <person name="Dalin E."/>
            <person name="Tice H."/>
            <person name="Pitluck S."/>
            <person name="Chain P."/>
            <person name="Malfatti S."/>
            <person name="Shin M."/>
            <person name="Vergez L."/>
            <person name="Schmutz J."/>
            <person name="Larimer F."/>
            <person name="Land M."/>
            <person name="Hauser L."/>
            <person name="Kyrpides N."/>
            <person name="Kim E."/>
            <person name="Hahn M."/>
            <person name="Richardson P."/>
        </authorList>
    </citation>
    <scope>NUCLEOTIDE SEQUENCE [LARGE SCALE GENOMIC DNA]</scope>
    <source>
        <strain evidence="2">STIR1</strain>
    </source>
</reference>
<dbReference type="EMBL" id="CP001010">
    <property type="protein sequence ID" value="ACB44812.1"/>
    <property type="molecule type" value="Genomic_DNA"/>
</dbReference>
<gene>
    <name evidence="2" type="ordered locus">Pnec_1755</name>
</gene>
<organism evidence="2">
    <name type="scientific">Polynucleobacter necessarius subsp. necessarius (strain STIR1)</name>
    <dbReference type="NCBI Taxonomy" id="452638"/>
    <lineage>
        <taxon>Bacteria</taxon>
        <taxon>Pseudomonadati</taxon>
        <taxon>Pseudomonadota</taxon>
        <taxon>Betaproteobacteria</taxon>
        <taxon>Burkholderiales</taxon>
        <taxon>Burkholderiaceae</taxon>
        <taxon>Polynucleobacter</taxon>
    </lineage>
</organism>
<dbReference type="AlphaFoldDB" id="B1XSL3"/>
<dbReference type="HOGENOM" id="CLU_173298_3_1_4"/>
<protein>
    <recommendedName>
        <fullName evidence="3">DUF2798 domain-containing protein</fullName>
    </recommendedName>
</protein>
<evidence type="ECO:0000256" key="1">
    <source>
        <dbReference type="SAM" id="Phobius"/>
    </source>
</evidence>
<keyword evidence="1" id="KW-1133">Transmembrane helix</keyword>
<dbReference type="eggNOG" id="ENOG5034AQ3">
    <property type="taxonomic scope" value="Bacteria"/>
</dbReference>
<proteinExistence type="predicted"/>
<feature type="transmembrane region" description="Helical" evidence="1">
    <location>
        <begin position="36"/>
        <end position="58"/>
    </location>
</feature>
<evidence type="ECO:0000313" key="2">
    <source>
        <dbReference type="EMBL" id="ACB44812.1"/>
    </source>
</evidence>
<dbReference type="InterPro" id="IPR021529">
    <property type="entry name" value="DUF2798"/>
</dbReference>
<dbReference type="KEGG" id="pne:Pnec_1755"/>
<dbReference type="Pfam" id="PF11391">
    <property type="entry name" value="DUF2798"/>
    <property type="match status" value="1"/>
</dbReference>
<accession>B1XSL3</accession>
<evidence type="ECO:0008006" key="3">
    <source>
        <dbReference type="Google" id="ProtNLM"/>
    </source>
</evidence>
<dbReference type="OrthoDB" id="6007993at2"/>
<name>B1XSL3_POLNS</name>
<keyword evidence="1" id="KW-0812">Transmembrane</keyword>